<protein>
    <submittedName>
        <fullName evidence="1">Uncharacterized protein</fullName>
    </submittedName>
</protein>
<accession>A0ABQ6NC36</accession>
<sequence length="195" mass="21780">DIISDKFTDDASVQLLESVEEAAIHLQACKDAVLAHVGQLKSLQASCGQLSSLSLFSAPTEIGLKPDVGESQATFDKRLATANASSLCPELRGFASDTISKCVEHVIMDSCVTLINQCLELKKMIDEKAKRRVNMVIDYSHHRRLFEKVNMAEKHDEQEIERRKWKLDAAIVSVKDVNATLSRLLNDFVNIIWPQ</sequence>
<comment type="caution">
    <text evidence="1">The sequence shown here is derived from an EMBL/GenBank/DDBJ whole genome shotgun (WGS) entry which is preliminary data.</text>
</comment>
<reference evidence="1 2" key="1">
    <citation type="journal article" date="2023" name="Commun. Biol.">
        <title>Genome analysis of Parmales, the sister group of diatoms, reveals the evolutionary specialization of diatoms from phago-mixotrophs to photoautotrophs.</title>
        <authorList>
            <person name="Ban H."/>
            <person name="Sato S."/>
            <person name="Yoshikawa S."/>
            <person name="Yamada K."/>
            <person name="Nakamura Y."/>
            <person name="Ichinomiya M."/>
            <person name="Sato N."/>
            <person name="Blanc-Mathieu R."/>
            <person name="Endo H."/>
            <person name="Kuwata A."/>
            <person name="Ogata H."/>
        </authorList>
    </citation>
    <scope>NUCLEOTIDE SEQUENCE [LARGE SCALE GENOMIC DNA]</scope>
</reference>
<keyword evidence="2" id="KW-1185">Reference proteome</keyword>
<dbReference type="Gene3D" id="1.20.1270.60">
    <property type="entry name" value="Arfaptin homology (AH) domain/BAR domain"/>
    <property type="match status" value="1"/>
</dbReference>
<feature type="non-terminal residue" evidence="1">
    <location>
        <position position="195"/>
    </location>
</feature>
<dbReference type="InterPro" id="IPR027267">
    <property type="entry name" value="AH/BAR_dom_sf"/>
</dbReference>
<gene>
    <name evidence="1" type="ORF">TeGR_g6509</name>
</gene>
<name>A0ABQ6NC36_9STRA</name>
<feature type="non-terminal residue" evidence="1">
    <location>
        <position position="1"/>
    </location>
</feature>
<evidence type="ECO:0000313" key="1">
    <source>
        <dbReference type="EMBL" id="GMI56822.1"/>
    </source>
</evidence>
<dbReference type="Proteomes" id="UP001165060">
    <property type="component" value="Unassembled WGS sequence"/>
</dbReference>
<organism evidence="1 2">
    <name type="scientific">Tetraparma gracilis</name>
    <dbReference type="NCBI Taxonomy" id="2962635"/>
    <lineage>
        <taxon>Eukaryota</taxon>
        <taxon>Sar</taxon>
        <taxon>Stramenopiles</taxon>
        <taxon>Ochrophyta</taxon>
        <taxon>Bolidophyceae</taxon>
        <taxon>Parmales</taxon>
        <taxon>Triparmaceae</taxon>
        <taxon>Tetraparma</taxon>
    </lineage>
</organism>
<proteinExistence type="predicted"/>
<evidence type="ECO:0000313" key="2">
    <source>
        <dbReference type="Proteomes" id="UP001165060"/>
    </source>
</evidence>
<dbReference type="EMBL" id="BRYB01006783">
    <property type="protein sequence ID" value="GMI56822.1"/>
    <property type="molecule type" value="Genomic_DNA"/>
</dbReference>